<dbReference type="InterPro" id="IPR051269">
    <property type="entry name" value="Fe-S_cluster_ET"/>
</dbReference>
<keyword evidence="4" id="KW-0249">Electron transport</keyword>
<gene>
    <name evidence="8" type="ORF">GCM10010439_66670</name>
</gene>
<keyword evidence="6" id="KW-0411">Iron-sulfur</keyword>
<comment type="cofactor">
    <cofactor evidence="1">
        <name>[3Fe-4S] cluster</name>
        <dbReference type="ChEBI" id="CHEBI:21137"/>
    </cofactor>
</comment>
<evidence type="ECO:0000256" key="1">
    <source>
        <dbReference type="ARBA" id="ARBA00001927"/>
    </source>
</evidence>
<evidence type="ECO:0000256" key="3">
    <source>
        <dbReference type="ARBA" id="ARBA00022723"/>
    </source>
</evidence>
<evidence type="ECO:0000256" key="5">
    <source>
        <dbReference type="ARBA" id="ARBA00023004"/>
    </source>
</evidence>
<keyword evidence="7" id="KW-0003">3Fe-4S</keyword>
<evidence type="ECO:0000313" key="9">
    <source>
        <dbReference type="Proteomes" id="UP001501842"/>
    </source>
</evidence>
<evidence type="ECO:0000313" key="8">
    <source>
        <dbReference type="EMBL" id="GAA2737277.1"/>
    </source>
</evidence>
<dbReference type="Pfam" id="PF13459">
    <property type="entry name" value="Fer4_15"/>
    <property type="match status" value="1"/>
</dbReference>
<comment type="caution">
    <text evidence="8">The sequence shown here is derived from an EMBL/GenBank/DDBJ whole genome shotgun (WGS) entry which is preliminary data.</text>
</comment>
<sequence>MRLVVDQGKCCGHARCNDRAPDVFALDDLGYAVAGEIEVPEGKEDAALAGARACPERAVTVV</sequence>
<dbReference type="PANTHER" id="PTHR36923">
    <property type="entry name" value="FERREDOXIN"/>
    <property type="match status" value="1"/>
</dbReference>
<name>A0ABP6H5H5_9ACTN</name>
<protein>
    <submittedName>
        <fullName evidence="8">Ferredoxin</fullName>
    </submittedName>
</protein>
<proteinExistence type="predicted"/>
<evidence type="ECO:0000256" key="7">
    <source>
        <dbReference type="ARBA" id="ARBA00023291"/>
    </source>
</evidence>
<accession>A0ABP6H5H5</accession>
<evidence type="ECO:0000256" key="2">
    <source>
        <dbReference type="ARBA" id="ARBA00022448"/>
    </source>
</evidence>
<keyword evidence="5" id="KW-0408">Iron</keyword>
<keyword evidence="9" id="KW-1185">Reference proteome</keyword>
<keyword evidence="2" id="KW-0813">Transport</keyword>
<dbReference type="SUPFAM" id="SSF54862">
    <property type="entry name" value="4Fe-4S ferredoxins"/>
    <property type="match status" value="1"/>
</dbReference>
<evidence type="ECO:0000256" key="4">
    <source>
        <dbReference type="ARBA" id="ARBA00022982"/>
    </source>
</evidence>
<dbReference type="RefSeq" id="WP_344456821.1">
    <property type="nucleotide sequence ID" value="NZ_BAAATZ010000034.1"/>
</dbReference>
<reference evidence="9" key="1">
    <citation type="journal article" date="2019" name="Int. J. Syst. Evol. Microbiol.">
        <title>The Global Catalogue of Microorganisms (GCM) 10K type strain sequencing project: providing services to taxonomists for standard genome sequencing and annotation.</title>
        <authorList>
            <consortium name="The Broad Institute Genomics Platform"/>
            <consortium name="The Broad Institute Genome Sequencing Center for Infectious Disease"/>
            <person name="Wu L."/>
            <person name="Ma J."/>
        </authorList>
    </citation>
    <scope>NUCLEOTIDE SEQUENCE [LARGE SCALE GENOMIC DNA]</scope>
    <source>
        <strain evidence="9">JCM 8201</strain>
    </source>
</reference>
<dbReference type="Gene3D" id="3.30.70.20">
    <property type="match status" value="1"/>
</dbReference>
<keyword evidence="3" id="KW-0479">Metal-binding</keyword>
<dbReference type="Proteomes" id="UP001501842">
    <property type="component" value="Unassembled WGS sequence"/>
</dbReference>
<dbReference type="EMBL" id="BAAATZ010000034">
    <property type="protein sequence ID" value="GAA2737277.1"/>
    <property type="molecule type" value="Genomic_DNA"/>
</dbReference>
<dbReference type="PANTHER" id="PTHR36923:SF3">
    <property type="entry name" value="FERREDOXIN"/>
    <property type="match status" value="1"/>
</dbReference>
<evidence type="ECO:0000256" key="6">
    <source>
        <dbReference type="ARBA" id="ARBA00023014"/>
    </source>
</evidence>
<organism evidence="8 9">
    <name type="scientific">Actinocorallia aurantiaca</name>
    <dbReference type="NCBI Taxonomy" id="46204"/>
    <lineage>
        <taxon>Bacteria</taxon>
        <taxon>Bacillati</taxon>
        <taxon>Actinomycetota</taxon>
        <taxon>Actinomycetes</taxon>
        <taxon>Streptosporangiales</taxon>
        <taxon>Thermomonosporaceae</taxon>
        <taxon>Actinocorallia</taxon>
    </lineage>
</organism>